<dbReference type="Proteomes" id="UP000694426">
    <property type="component" value="Unplaced"/>
</dbReference>
<keyword evidence="1" id="KW-0175">Coiled coil</keyword>
<evidence type="ECO:0000313" key="4">
    <source>
        <dbReference type="Proteomes" id="UP000694426"/>
    </source>
</evidence>
<keyword evidence="4" id="KW-1185">Reference proteome</keyword>
<evidence type="ECO:0000313" key="3">
    <source>
        <dbReference type="Ensembl" id="ENSABRP00000014702.1"/>
    </source>
</evidence>
<protein>
    <submittedName>
        <fullName evidence="3">Laminin subunit gamma 1</fullName>
    </submittedName>
</protein>
<feature type="compositionally biased region" description="Basic and acidic residues" evidence="2">
    <location>
        <begin position="1"/>
        <end position="18"/>
    </location>
</feature>
<gene>
    <name evidence="3" type="primary">LAMC1</name>
</gene>
<dbReference type="Ensembl" id="ENSABRT00000020970.1">
    <property type="protein sequence ID" value="ENSABRP00000014702.1"/>
    <property type="gene ID" value="ENSABRG00000012939.1"/>
</dbReference>
<dbReference type="AlphaFoldDB" id="A0A8B9C5L1"/>
<feature type="compositionally biased region" description="Low complexity" evidence="2">
    <location>
        <begin position="22"/>
        <end position="34"/>
    </location>
</feature>
<organism evidence="3 4">
    <name type="scientific">Anser brachyrhynchus</name>
    <name type="common">Pink-footed goose</name>
    <dbReference type="NCBI Taxonomy" id="132585"/>
    <lineage>
        <taxon>Eukaryota</taxon>
        <taxon>Metazoa</taxon>
        <taxon>Chordata</taxon>
        <taxon>Craniata</taxon>
        <taxon>Vertebrata</taxon>
        <taxon>Euteleostomi</taxon>
        <taxon>Archelosauria</taxon>
        <taxon>Archosauria</taxon>
        <taxon>Dinosauria</taxon>
        <taxon>Saurischia</taxon>
        <taxon>Theropoda</taxon>
        <taxon>Coelurosauria</taxon>
        <taxon>Aves</taxon>
        <taxon>Neognathae</taxon>
        <taxon>Galloanserae</taxon>
        <taxon>Anseriformes</taxon>
        <taxon>Anatidae</taxon>
        <taxon>Anserinae</taxon>
        <taxon>Anser</taxon>
    </lineage>
</organism>
<dbReference type="GeneTree" id="ENSGT00940000158069"/>
<feature type="coiled-coil region" evidence="1">
    <location>
        <begin position="95"/>
        <end position="129"/>
    </location>
</feature>
<reference evidence="3" key="2">
    <citation type="submission" date="2025-09" db="UniProtKB">
        <authorList>
            <consortium name="Ensembl"/>
        </authorList>
    </citation>
    <scope>IDENTIFICATION</scope>
</reference>
<proteinExistence type="predicted"/>
<accession>A0A8B9C5L1</accession>
<reference evidence="3" key="1">
    <citation type="submission" date="2025-08" db="UniProtKB">
        <authorList>
            <consortium name="Ensembl"/>
        </authorList>
    </citation>
    <scope>IDENTIFICATION</scope>
</reference>
<feature type="region of interest" description="Disordered" evidence="2">
    <location>
        <begin position="1"/>
        <end position="41"/>
    </location>
</feature>
<evidence type="ECO:0000256" key="2">
    <source>
        <dbReference type="SAM" id="MobiDB-lite"/>
    </source>
</evidence>
<sequence length="147" mass="16669">MMKQLQEAEKELKRKQDDADQDMMMAGMASQAAQEAEDNARKAKKSVNNLLTVINDLLDQLGQLETVDLNKLNEIEGTLNSAKDQMRSSDLDQKVSLLEREARKQDDAIQAYNRDIEEILKDISNLEDIKKTFLPPGCYNTKAIELP</sequence>
<evidence type="ECO:0000256" key="1">
    <source>
        <dbReference type="SAM" id="Coils"/>
    </source>
</evidence>
<name>A0A8B9C5L1_9AVES</name>